<keyword evidence="1" id="KW-1133">Transmembrane helix</keyword>
<evidence type="ECO:0000313" key="3">
    <source>
        <dbReference type="Proteomes" id="UP000774130"/>
    </source>
</evidence>
<evidence type="ECO:0000256" key="1">
    <source>
        <dbReference type="SAM" id="Phobius"/>
    </source>
</evidence>
<keyword evidence="1" id="KW-0812">Transmembrane</keyword>
<feature type="transmembrane region" description="Helical" evidence="1">
    <location>
        <begin position="91"/>
        <end position="111"/>
    </location>
</feature>
<keyword evidence="3" id="KW-1185">Reference proteome</keyword>
<sequence>MIKLKHLSRYYRKEKNYSKSEARKLAEKTQPSLEAAENIYLSIYDETQPKFYEKSSKEKKWYAYQWVSLIIFAIYFLIVLRNGFFTRTASFSHFFLLVLAGNLYNAIRVNLKINQMLHEQRIAAVLESDLIVNEKLADVEKLKKRIFRQEQKGNELRLAREKQARDLEIVKKQNKKETSKDK</sequence>
<accession>A0ABS6TBF6</accession>
<organism evidence="2 3">
    <name type="scientific">Enterococcus alishanensis</name>
    <dbReference type="NCBI Taxonomy" id="1303817"/>
    <lineage>
        <taxon>Bacteria</taxon>
        <taxon>Bacillati</taxon>
        <taxon>Bacillota</taxon>
        <taxon>Bacilli</taxon>
        <taxon>Lactobacillales</taxon>
        <taxon>Enterococcaceae</taxon>
        <taxon>Enterococcus</taxon>
    </lineage>
</organism>
<proteinExistence type="predicted"/>
<dbReference type="RefSeq" id="WP_218325286.1">
    <property type="nucleotide sequence ID" value="NZ_JAHUZB010000002.1"/>
</dbReference>
<feature type="transmembrane region" description="Helical" evidence="1">
    <location>
        <begin position="61"/>
        <end position="79"/>
    </location>
</feature>
<keyword evidence="1" id="KW-0472">Membrane</keyword>
<gene>
    <name evidence="2" type="ORF">KUA55_06055</name>
</gene>
<comment type="caution">
    <text evidence="2">The sequence shown here is derived from an EMBL/GenBank/DDBJ whole genome shotgun (WGS) entry which is preliminary data.</text>
</comment>
<dbReference type="EMBL" id="JAHUZB010000002">
    <property type="protein sequence ID" value="MBV7390237.1"/>
    <property type="molecule type" value="Genomic_DNA"/>
</dbReference>
<protein>
    <submittedName>
        <fullName evidence="2">Uncharacterized protein</fullName>
    </submittedName>
</protein>
<dbReference type="Proteomes" id="UP000774130">
    <property type="component" value="Unassembled WGS sequence"/>
</dbReference>
<reference evidence="2 3" key="1">
    <citation type="submission" date="2021-06" db="EMBL/GenBank/DDBJ databases">
        <title>Enterococcus alishanensis sp. nov., a novel lactic acid bacterium isolated from fresh coffee beans.</title>
        <authorList>
            <person name="Chen Y.-S."/>
        </authorList>
    </citation>
    <scope>NUCLEOTIDE SEQUENCE [LARGE SCALE GENOMIC DNA]</scope>
    <source>
        <strain evidence="2 3">ALS3</strain>
    </source>
</reference>
<evidence type="ECO:0000313" key="2">
    <source>
        <dbReference type="EMBL" id="MBV7390237.1"/>
    </source>
</evidence>
<name>A0ABS6TBF6_9ENTE</name>